<dbReference type="EMBL" id="BRYB01004344">
    <property type="protein sequence ID" value="GMI29563.1"/>
    <property type="molecule type" value="Genomic_DNA"/>
</dbReference>
<feature type="non-terminal residue" evidence="2">
    <location>
        <position position="1"/>
    </location>
</feature>
<dbReference type="PANTHER" id="PTHR15614">
    <property type="entry name" value="INTRAFLAGELLAR TRANSPORT PROTEIN 81 HOMOLOG"/>
    <property type="match status" value="1"/>
</dbReference>
<proteinExistence type="predicted"/>
<accession>A0ABQ6MPP6</accession>
<dbReference type="PANTHER" id="PTHR15614:SF2">
    <property type="entry name" value="INTRAFLAGELLAR TRANSPORT PROTEIN 81 HOMOLOG"/>
    <property type="match status" value="1"/>
</dbReference>
<keyword evidence="1" id="KW-0175">Coiled coil</keyword>
<reference evidence="2 3" key="1">
    <citation type="journal article" date="2023" name="Commun. Biol.">
        <title>Genome analysis of Parmales, the sister group of diatoms, reveals the evolutionary specialization of diatoms from phago-mixotrophs to photoautotrophs.</title>
        <authorList>
            <person name="Ban H."/>
            <person name="Sato S."/>
            <person name="Yoshikawa S."/>
            <person name="Yamada K."/>
            <person name="Nakamura Y."/>
            <person name="Ichinomiya M."/>
            <person name="Sato N."/>
            <person name="Blanc-Mathieu R."/>
            <person name="Endo H."/>
            <person name="Kuwata A."/>
            <person name="Ogata H."/>
        </authorList>
    </citation>
    <scope>NUCLEOTIDE SEQUENCE [LARGE SCALE GENOMIC DNA]</scope>
</reference>
<keyword evidence="3" id="KW-1185">Reference proteome</keyword>
<feature type="coiled-coil region" evidence="1">
    <location>
        <begin position="389"/>
        <end position="469"/>
    </location>
</feature>
<evidence type="ECO:0000313" key="3">
    <source>
        <dbReference type="Proteomes" id="UP001165060"/>
    </source>
</evidence>
<dbReference type="Proteomes" id="UP001165060">
    <property type="component" value="Unassembled WGS sequence"/>
</dbReference>
<protein>
    <recommendedName>
        <fullName evidence="4">Intraflagellar transport protein 81</fullName>
    </recommendedName>
</protein>
<evidence type="ECO:0000256" key="1">
    <source>
        <dbReference type="SAM" id="Coils"/>
    </source>
</evidence>
<evidence type="ECO:0008006" key="4">
    <source>
        <dbReference type="Google" id="ProtNLM"/>
    </source>
</evidence>
<organism evidence="2 3">
    <name type="scientific">Tetraparma gracilis</name>
    <dbReference type="NCBI Taxonomy" id="2962635"/>
    <lineage>
        <taxon>Eukaryota</taxon>
        <taxon>Sar</taxon>
        <taxon>Stramenopiles</taxon>
        <taxon>Ochrophyta</taxon>
        <taxon>Bolidophyceae</taxon>
        <taxon>Parmales</taxon>
        <taxon>Triparmaceae</taxon>
        <taxon>Tetraparma</taxon>
    </lineage>
</organism>
<feature type="coiled-coil region" evidence="1">
    <location>
        <begin position="31"/>
        <end position="127"/>
    </location>
</feature>
<sequence>PPLTPPPPRSYLGKFLVRIEPPSDFMQDDGLADLVERYKELQGEFKDTHKEFDTAKQTMSRPGKELKTEIQQLEDERRQLKDRIERLKSSTRNEIGFPAMLAATSAMRQEQDEEVRLQERMREQRHLLSLAEQRCHETQRRLTALKGSAAGGHSAEAILTELKRDVEETQRVINRDMAAERGKLGDHVAKLERQRLEPSRTVEDVERIRAEVRGLERQKDEMREAVEKGMAARNDNKLAMFRQHATLASSKLSGKEEEVESRLADLTEARSEVEEMEAKLNDVAAANGGGMMGPNGPMTRDEFKAYGQQLRDKTHRYKQAKEELQKIQQESVVLHRTEQILKGRDRNLEEFLRQQEAKAGVTGYRDAQSRLEMASEQTAEMDDMKGQTLDEISDLVKNITEKLEEKKTKLKPLIKELKDVRKQFQETEQTYLDKKKRYDSVDVGLATERSMLENECNELQDECLQEESRYHYLSCLGQ</sequence>
<name>A0ABQ6MPP6_9STRA</name>
<feature type="coiled-coil region" evidence="1">
    <location>
        <begin position="310"/>
        <end position="337"/>
    </location>
</feature>
<feature type="non-terminal residue" evidence="2">
    <location>
        <position position="478"/>
    </location>
</feature>
<comment type="caution">
    <text evidence="2">The sequence shown here is derived from an EMBL/GenBank/DDBJ whole genome shotgun (WGS) entry which is preliminary data.</text>
</comment>
<feature type="coiled-coil region" evidence="1">
    <location>
        <begin position="205"/>
        <end position="286"/>
    </location>
</feature>
<gene>
    <name evidence="2" type="ORF">TeGR_g1113</name>
</gene>
<dbReference type="InterPro" id="IPR029600">
    <property type="entry name" value="IFT81"/>
</dbReference>
<evidence type="ECO:0000313" key="2">
    <source>
        <dbReference type="EMBL" id="GMI29563.1"/>
    </source>
</evidence>